<keyword evidence="3" id="KW-1185">Reference proteome</keyword>
<comment type="caution">
    <text evidence="2">The sequence shown here is derived from an EMBL/GenBank/DDBJ whole genome shotgun (WGS) entry which is preliminary data.</text>
</comment>
<dbReference type="EMBL" id="BOOF01000032">
    <property type="protein sequence ID" value="GIH64592.1"/>
    <property type="molecule type" value="Genomic_DNA"/>
</dbReference>
<dbReference type="RefSeq" id="WP_204050809.1">
    <property type="nucleotide sequence ID" value="NZ_BOOF01000032.1"/>
</dbReference>
<feature type="compositionally biased region" description="Pro residues" evidence="1">
    <location>
        <begin position="13"/>
        <end position="22"/>
    </location>
</feature>
<dbReference type="Proteomes" id="UP000660454">
    <property type="component" value="Unassembled WGS sequence"/>
</dbReference>
<evidence type="ECO:0000256" key="1">
    <source>
        <dbReference type="SAM" id="MobiDB-lite"/>
    </source>
</evidence>
<reference evidence="2 3" key="1">
    <citation type="submission" date="2021-01" db="EMBL/GenBank/DDBJ databases">
        <title>Whole genome shotgun sequence of Microbispora siamensis NBRC 104113.</title>
        <authorList>
            <person name="Komaki H."/>
            <person name="Tamura T."/>
        </authorList>
    </citation>
    <scope>NUCLEOTIDE SEQUENCE [LARGE SCALE GENOMIC DNA]</scope>
    <source>
        <strain evidence="2 3">NBRC 104113</strain>
    </source>
</reference>
<organism evidence="2 3">
    <name type="scientific">Microbispora siamensis</name>
    <dbReference type="NCBI Taxonomy" id="564413"/>
    <lineage>
        <taxon>Bacteria</taxon>
        <taxon>Bacillati</taxon>
        <taxon>Actinomycetota</taxon>
        <taxon>Actinomycetes</taxon>
        <taxon>Streptosporangiales</taxon>
        <taxon>Streptosporangiaceae</taxon>
        <taxon>Microbispora</taxon>
    </lineage>
</organism>
<evidence type="ECO:0000313" key="2">
    <source>
        <dbReference type="EMBL" id="GIH64592.1"/>
    </source>
</evidence>
<evidence type="ECO:0000313" key="3">
    <source>
        <dbReference type="Proteomes" id="UP000660454"/>
    </source>
</evidence>
<gene>
    <name evidence="2" type="ORF">Msi02_54090</name>
</gene>
<feature type="region of interest" description="Disordered" evidence="1">
    <location>
        <begin position="1"/>
        <end position="22"/>
    </location>
</feature>
<protein>
    <submittedName>
        <fullName evidence="2">Uncharacterized protein</fullName>
    </submittedName>
</protein>
<accession>A0ABQ4GT29</accession>
<proteinExistence type="predicted"/>
<name>A0ABQ4GT29_9ACTN</name>
<sequence>MAIGEAIDIGPSPLGPGAPPGRRPAAFPDALAFLDTLAFRYTLAGLAGLTARDVTGADRPEGASTEAAVV</sequence>